<accession>A0ABY4WNJ0</accession>
<evidence type="ECO:0000313" key="1">
    <source>
        <dbReference type="EMBL" id="USH01142.1"/>
    </source>
</evidence>
<reference evidence="1" key="1">
    <citation type="submission" date="2021-08" db="EMBL/GenBank/DDBJ databases">
        <authorList>
            <person name="Sakaguchi M."/>
            <person name="Kikuchi T."/>
            <person name="Urbanczyk H."/>
        </authorList>
    </citation>
    <scope>NUCLEOTIDE SEQUENCE</scope>
    <source>
        <strain evidence="1">020920N</strain>
    </source>
</reference>
<evidence type="ECO:0000313" key="2">
    <source>
        <dbReference type="Proteomes" id="UP001056255"/>
    </source>
</evidence>
<keyword evidence="2" id="KW-1185">Reference proteome</keyword>
<dbReference type="Proteomes" id="UP001056255">
    <property type="component" value="Chromosome I"/>
</dbReference>
<organism evidence="1 2">
    <name type="scientific">Grimontia kaedaensis</name>
    <dbReference type="NCBI Taxonomy" id="2872157"/>
    <lineage>
        <taxon>Bacteria</taxon>
        <taxon>Pseudomonadati</taxon>
        <taxon>Pseudomonadota</taxon>
        <taxon>Gammaproteobacteria</taxon>
        <taxon>Vibrionales</taxon>
        <taxon>Vibrionaceae</taxon>
        <taxon>Grimontia</taxon>
    </lineage>
</organism>
<sequence>MEQHVDINLSRVDEMRKNMIINRTCAVITQANDRGNPRETYGLQSSVRQGVPVDETEIRTIAKKLSLNLQEQDLFVVIKRNLVHSKKVKDGQISAFARHVVFYCDGQTDIYHSLKGIEQQMQVMDLFIQYIHV</sequence>
<dbReference type="RefSeq" id="WP_251875220.1">
    <property type="nucleotide sequence ID" value="NZ_CP082275.1"/>
</dbReference>
<gene>
    <name evidence="1" type="ORF">K6Q96_09335</name>
</gene>
<proteinExistence type="predicted"/>
<protein>
    <submittedName>
        <fullName evidence="1">Uncharacterized protein</fullName>
    </submittedName>
</protein>
<name>A0ABY4WNJ0_9GAMM</name>
<dbReference type="EMBL" id="CP082275">
    <property type="protein sequence ID" value="USH01142.1"/>
    <property type="molecule type" value="Genomic_DNA"/>
</dbReference>